<organism evidence="9">
    <name type="scientific">Spironucleus salmonicida</name>
    <dbReference type="NCBI Taxonomy" id="348837"/>
    <lineage>
        <taxon>Eukaryota</taxon>
        <taxon>Metamonada</taxon>
        <taxon>Diplomonadida</taxon>
        <taxon>Hexamitidae</taxon>
        <taxon>Hexamitinae</taxon>
        <taxon>Spironucleus</taxon>
    </lineage>
</organism>
<dbReference type="SMART" id="SM00396">
    <property type="entry name" value="ZnF_UBR1"/>
    <property type="match status" value="1"/>
</dbReference>
<keyword evidence="6" id="KW-0833">Ubl conjugation pathway</keyword>
<feature type="domain" description="RING-type" evidence="7">
    <location>
        <begin position="729"/>
        <end position="775"/>
    </location>
</feature>
<evidence type="ECO:0000256" key="6">
    <source>
        <dbReference type="RuleBase" id="RU366018"/>
    </source>
</evidence>
<dbReference type="GO" id="GO:0008270">
    <property type="term" value="F:zinc ion binding"/>
    <property type="evidence" value="ECO:0007669"/>
    <property type="project" value="UniProtKB-UniRule"/>
</dbReference>
<dbReference type="EC" id="2.3.2.27" evidence="6"/>
<comment type="pathway">
    <text evidence="6">Protein modification; protein ubiquitination.</text>
</comment>
<dbReference type="InterPro" id="IPR003126">
    <property type="entry name" value="Znf_UBR"/>
</dbReference>
<dbReference type="GO" id="GO:0061630">
    <property type="term" value="F:ubiquitin protein ligase activity"/>
    <property type="evidence" value="ECO:0007669"/>
    <property type="project" value="UniProtKB-UniRule"/>
</dbReference>
<comment type="similarity">
    <text evidence="6">Belongs to the E3 ubiquitin-protein ligase UBR1-like family.</text>
</comment>
<keyword evidence="3 6" id="KW-0862">Zinc</keyword>
<dbReference type="Proteomes" id="UP000018208">
    <property type="component" value="Unassembled WGS sequence"/>
</dbReference>
<dbReference type="InterPro" id="IPR039164">
    <property type="entry name" value="UBR1-like"/>
</dbReference>
<accession>V6LHS0</accession>
<dbReference type="SUPFAM" id="SSF57850">
    <property type="entry name" value="RING/U-box"/>
    <property type="match status" value="1"/>
</dbReference>
<dbReference type="SUPFAM" id="SSF57184">
    <property type="entry name" value="Growth factor receptor domain"/>
    <property type="match status" value="1"/>
</dbReference>
<sequence>MDLLKQANDLVQVVKSGACAKPIYADEVNFMCDTCAGSTSVFCPSCFYNGDHLNHDYRLSMNLVGLCDCGDESSYIQESCCSNHPLVQVSIFDGVTFDSFSEVFDLLVQFQSFLQEPQEDQTRQIYDMCEQSPILLRIIVFTLFFQKQQKQFLFNNINNIDILLDVINQNNFANHLLVKLESFVFVDLLTQDFYFRVFSVLLFSHNLEQLIIWPNRAIQMMSVQILTEPKTQIYVAQFKIYSRLLRFMREKIQLKSQLDGKLLQVTDLFYQFQQISQPHQVKYLFIYDHELFEEILRFHEVVNFYGKINPDDCGENFNTFLQEVNIYVYYIKFIIGPFYAICNYSDLEIGSTDVILSRQHIKGDVRSQCSINTNFYQSVNFQLAVEMVSVQIKFSQMQTNYFLLFPQQFIQIFITNQIYRLNLDKAEYFSMLASKLNIPLTDLIDQLLQDPYIFLIFKQQILSQTCFKKHIYELGIAVNFCANDSFFSNHWFKIVNFVQFAIPLAGKNYFKDNNLIKLEILNQILFNINILDEELFLRIFLSLQFVQIQNAKLSGILDKTGFRRNLVLDAAREIFNTEPNPKKLKSAVVKLKTSSFVEPSMSSNPDAIWQRMEDADVLGRMFVDNLGGNNCEHLVDQSFLQFLESNYINANFSAKITILRIFQLKRYKSPVYINQSDQRLIRLEQRFFTSVEVKIQKVSLYQRMSKLKARPPTNTLMGVPELRVSHTPCAVCHDNMVNHVQFLSIKPQQIGVSVGLCGHLCHQECASGLTACPICGMLITCLLGIEQQEIGVFSTFSEYFTSKRDQIIDFYQFFANCGDVDQNFKTRVLVRAEYIMDQITLKLGNPLNSIKFQTSDQYKFFANIFMNTLTQQVQQFQTYICSACSNLTKPDLNFCLGCGSILCGSCRCQSCNRDVIWQVVNGFITTGGRQFPAPYRDQFGQVGGVQGGERRLDLEMVAALIQEMIE</sequence>
<name>V6LHS0_9EUKA</name>
<dbReference type="GO" id="GO:0016567">
    <property type="term" value="P:protein ubiquitination"/>
    <property type="evidence" value="ECO:0007669"/>
    <property type="project" value="UniProtKB-UniRule"/>
</dbReference>
<reference evidence="10" key="2">
    <citation type="submission" date="2020-12" db="EMBL/GenBank/DDBJ databases">
        <title>New Spironucleus salmonicida genome in near-complete chromosomes.</title>
        <authorList>
            <person name="Xu F."/>
            <person name="Kurt Z."/>
            <person name="Jimenez-Gonzalez A."/>
            <person name="Astvaldsson A."/>
            <person name="Andersson J.O."/>
            <person name="Svard S.G."/>
        </authorList>
    </citation>
    <scope>NUCLEOTIDE SEQUENCE</scope>
    <source>
        <strain evidence="10">ATCC 50377</strain>
    </source>
</reference>
<dbReference type="GO" id="GO:0071596">
    <property type="term" value="P:ubiquitin-dependent protein catabolic process via the N-end rule pathway"/>
    <property type="evidence" value="ECO:0007669"/>
    <property type="project" value="UniProtKB-UniRule"/>
</dbReference>
<keyword evidence="1 6" id="KW-0479">Metal-binding</keyword>
<dbReference type="OrthoDB" id="26387at2759"/>
<dbReference type="PANTHER" id="PTHR21497:SF24">
    <property type="entry name" value="E3 UBIQUITIN-PROTEIN LIGASE UBR1"/>
    <property type="match status" value="1"/>
</dbReference>
<keyword evidence="2 4" id="KW-0863">Zinc-finger</keyword>
<keyword evidence="11" id="KW-1185">Reference proteome</keyword>
<evidence type="ECO:0000259" key="7">
    <source>
        <dbReference type="PROSITE" id="PS50089"/>
    </source>
</evidence>
<dbReference type="InterPro" id="IPR009030">
    <property type="entry name" value="Growth_fac_rcpt_cys_sf"/>
</dbReference>
<evidence type="ECO:0000256" key="2">
    <source>
        <dbReference type="ARBA" id="ARBA00022771"/>
    </source>
</evidence>
<comment type="catalytic activity">
    <reaction evidence="6">
        <text>S-ubiquitinyl-[E2 ubiquitin-conjugating enzyme]-L-cysteine + [acceptor protein]-L-lysine = [E2 ubiquitin-conjugating enzyme]-L-cysteine + N(6)-ubiquitinyl-[acceptor protein]-L-lysine.</text>
        <dbReference type="EC" id="2.3.2.27"/>
    </reaction>
</comment>
<dbReference type="Gene3D" id="2.10.110.30">
    <property type="match status" value="1"/>
</dbReference>
<dbReference type="VEuPathDB" id="GiardiaDB:SS50377_24782"/>
<dbReference type="PANTHER" id="PTHR21497">
    <property type="entry name" value="UBIQUITIN LIGASE E3 ALPHA-RELATED"/>
    <property type="match status" value="1"/>
</dbReference>
<dbReference type="EMBL" id="KI546127">
    <property type="protein sequence ID" value="EST44120.1"/>
    <property type="molecule type" value="Genomic_DNA"/>
</dbReference>
<dbReference type="AlphaFoldDB" id="V6LHS0"/>
<comment type="function">
    <text evidence="6">Ubiquitin ligase protein which is a component of the N-end rule pathway. Recognizes and binds to proteins bearing specific N-terminal residues that are destabilizing according to the N-end rule, leading to their ubiquitination and subsequent degradation.</text>
</comment>
<dbReference type="SMART" id="SM00184">
    <property type="entry name" value="RING"/>
    <property type="match status" value="1"/>
</dbReference>
<dbReference type="UniPathway" id="UPA00143"/>
<protein>
    <recommendedName>
        <fullName evidence="6">E3 ubiquitin-protein ligase</fullName>
        <ecNumber evidence="6">2.3.2.27</ecNumber>
    </recommendedName>
</protein>
<evidence type="ECO:0000256" key="4">
    <source>
        <dbReference type="PROSITE-ProRule" id="PRU00175"/>
    </source>
</evidence>
<evidence type="ECO:0000259" key="8">
    <source>
        <dbReference type="PROSITE" id="PS51157"/>
    </source>
</evidence>
<evidence type="ECO:0000313" key="9">
    <source>
        <dbReference type="EMBL" id="EST44120.1"/>
    </source>
</evidence>
<evidence type="ECO:0000313" key="10">
    <source>
        <dbReference type="EMBL" id="KAH0572670.1"/>
    </source>
</evidence>
<evidence type="ECO:0000256" key="5">
    <source>
        <dbReference type="PROSITE-ProRule" id="PRU00508"/>
    </source>
</evidence>
<dbReference type="EMBL" id="AUWU02000005">
    <property type="protein sequence ID" value="KAH0572670.1"/>
    <property type="molecule type" value="Genomic_DNA"/>
</dbReference>
<keyword evidence="6" id="KW-0808">Transferase</keyword>
<dbReference type="InterPro" id="IPR001841">
    <property type="entry name" value="Znf_RING"/>
</dbReference>
<dbReference type="PROSITE" id="PS51157">
    <property type="entry name" value="ZF_UBR"/>
    <property type="match status" value="1"/>
</dbReference>
<reference evidence="9 10" key="1">
    <citation type="journal article" date="2014" name="PLoS Genet.">
        <title>The Genome of Spironucleus salmonicida Highlights a Fish Pathogen Adapted to Fluctuating Environments.</title>
        <authorList>
            <person name="Xu F."/>
            <person name="Jerlstrom-Hultqvist J."/>
            <person name="Einarsson E."/>
            <person name="Astvaldsson A."/>
            <person name="Svard S.G."/>
            <person name="Andersson J.O."/>
        </authorList>
    </citation>
    <scope>NUCLEOTIDE SEQUENCE</scope>
    <source>
        <strain evidence="10">ATCC 50377</strain>
    </source>
</reference>
<gene>
    <name evidence="9" type="ORF">SS50377_16078</name>
    <name evidence="10" type="ORF">SS50377_24782</name>
</gene>
<evidence type="ECO:0000313" key="11">
    <source>
        <dbReference type="Proteomes" id="UP000018208"/>
    </source>
</evidence>
<dbReference type="PROSITE" id="PS50089">
    <property type="entry name" value="ZF_RING_2"/>
    <property type="match status" value="1"/>
</dbReference>
<dbReference type="GO" id="GO:0000151">
    <property type="term" value="C:ubiquitin ligase complex"/>
    <property type="evidence" value="ECO:0007669"/>
    <property type="project" value="TreeGrafter"/>
</dbReference>
<dbReference type="Pfam" id="PF02207">
    <property type="entry name" value="zf-UBR"/>
    <property type="match status" value="1"/>
</dbReference>
<feature type="zinc finger region" description="UBR-type" evidence="5">
    <location>
        <begin position="17"/>
        <end position="86"/>
    </location>
</feature>
<dbReference type="GO" id="GO:0005737">
    <property type="term" value="C:cytoplasm"/>
    <property type="evidence" value="ECO:0007669"/>
    <property type="project" value="TreeGrafter"/>
</dbReference>
<evidence type="ECO:0000256" key="1">
    <source>
        <dbReference type="ARBA" id="ARBA00022723"/>
    </source>
</evidence>
<feature type="domain" description="UBR-type" evidence="8">
    <location>
        <begin position="17"/>
        <end position="86"/>
    </location>
</feature>
<proteinExistence type="inferred from homology"/>
<evidence type="ECO:0000256" key="3">
    <source>
        <dbReference type="ARBA" id="ARBA00022833"/>
    </source>
</evidence>